<dbReference type="RefSeq" id="WP_192027073.1">
    <property type="nucleotide sequence ID" value="NZ_JACYTN010000030.1"/>
</dbReference>
<gene>
    <name evidence="2" type="ORF">IFO66_21410</name>
</gene>
<comment type="caution">
    <text evidence="2">The sequence shown here is derived from an EMBL/GenBank/DDBJ whole genome shotgun (WGS) entry which is preliminary data.</text>
</comment>
<keyword evidence="1" id="KW-0732">Signal</keyword>
<proteinExistence type="predicted"/>
<keyword evidence="3" id="KW-1185">Reference proteome</keyword>
<organism evidence="2 3">
    <name type="scientific">Paenibacillus arenosi</name>
    <dbReference type="NCBI Taxonomy" id="2774142"/>
    <lineage>
        <taxon>Bacteria</taxon>
        <taxon>Bacillati</taxon>
        <taxon>Bacillota</taxon>
        <taxon>Bacilli</taxon>
        <taxon>Bacillales</taxon>
        <taxon>Paenibacillaceae</taxon>
        <taxon>Paenibacillus</taxon>
    </lineage>
</organism>
<evidence type="ECO:0000313" key="2">
    <source>
        <dbReference type="EMBL" id="MBD8500850.1"/>
    </source>
</evidence>
<dbReference type="EMBL" id="JACYTN010000030">
    <property type="protein sequence ID" value="MBD8500850.1"/>
    <property type="molecule type" value="Genomic_DNA"/>
</dbReference>
<feature type="signal peptide" evidence="1">
    <location>
        <begin position="1"/>
        <end position="25"/>
    </location>
</feature>
<name>A0ABR9B3B6_9BACL</name>
<protein>
    <submittedName>
        <fullName evidence="2">Uncharacterized protein</fullName>
    </submittedName>
</protein>
<reference evidence="2 3" key="1">
    <citation type="submission" date="2020-09" db="EMBL/GenBank/DDBJ databases">
        <title>Paenibacillus sp. CAU 1523 isolated from sand of Haeundae Beach.</title>
        <authorList>
            <person name="Kim W."/>
        </authorList>
    </citation>
    <scope>NUCLEOTIDE SEQUENCE [LARGE SCALE GENOMIC DNA]</scope>
    <source>
        <strain evidence="2 3">CAU 1523</strain>
    </source>
</reference>
<sequence>MKLKKLLTVLLAVSCLSIVSPTAFAQPVESLKPVTKLSQEENSSLFYGHYWVSNLTNLGYMIQVGNYFNIEYSQQTTIRVFQQPVNSADANKPFQTVIAIKNNTTGYVDGWIFANNGYYQGDLTLTPGVHSVLIQNSANYPIKADITFS</sequence>
<accession>A0ABR9B3B6</accession>
<dbReference type="Proteomes" id="UP000634529">
    <property type="component" value="Unassembled WGS sequence"/>
</dbReference>
<feature type="chain" id="PRO_5047288544" evidence="1">
    <location>
        <begin position="26"/>
        <end position="149"/>
    </location>
</feature>
<evidence type="ECO:0000256" key="1">
    <source>
        <dbReference type="SAM" id="SignalP"/>
    </source>
</evidence>
<evidence type="ECO:0000313" key="3">
    <source>
        <dbReference type="Proteomes" id="UP000634529"/>
    </source>
</evidence>